<feature type="transmembrane region" description="Helical" evidence="1">
    <location>
        <begin position="31"/>
        <end position="52"/>
    </location>
</feature>
<feature type="transmembrane region" description="Helical" evidence="1">
    <location>
        <begin position="57"/>
        <end position="72"/>
    </location>
</feature>
<feature type="transmembrane region" description="Helical" evidence="1">
    <location>
        <begin position="192"/>
        <end position="211"/>
    </location>
</feature>
<organism evidence="2 3">
    <name type="scientific">Candidatus Allofournierella pullicola</name>
    <dbReference type="NCBI Taxonomy" id="2838596"/>
    <lineage>
        <taxon>Bacteria</taxon>
        <taxon>Bacillati</taxon>
        <taxon>Bacillota</taxon>
        <taxon>Clostridia</taxon>
        <taxon>Eubacteriales</taxon>
        <taxon>Oscillospiraceae</taxon>
        <taxon>Allofournierella</taxon>
    </lineage>
</organism>
<gene>
    <name evidence="2" type="ORF">H9865_00555</name>
</gene>
<feature type="transmembrane region" description="Helical" evidence="1">
    <location>
        <begin position="165"/>
        <end position="185"/>
    </location>
</feature>
<proteinExistence type="predicted"/>
<evidence type="ECO:0000313" key="3">
    <source>
        <dbReference type="Proteomes" id="UP000824193"/>
    </source>
</evidence>
<feature type="transmembrane region" description="Helical" evidence="1">
    <location>
        <begin position="444"/>
        <end position="464"/>
    </location>
</feature>
<evidence type="ECO:0000256" key="1">
    <source>
        <dbReference type="SAM" id="Phobius"/>
    </source>
</evidence>
<feature type="transmembrane region" description="Helical" evidence="1">
    <location>
        <begin position="217"/>
        <end position="239"/>
    </location>
</feature>
<feature type="transmembrane region" description="Helical" evidence="1">
    <location>
        <begin position="371"/>
        <end position="396"/>
    </location>
</feature>
<evidence type="ECO:0000313" key="2">
    <source>
        <dbReference type="EMBL" id="HIX04590.1"/>
    </source>
</evidence>
<reference evidence="2" key="2">
    <citation type="submission" date="2021-04" db="EMBL/GenBank/DDBJ databases">
        <authorList>
            <person name="Gilroy R."/>
        </authorList>
    </citation>
    <scope>NUCLEOTIDE SEQUENCE</scope>
    <source>
        <strain evidence="2">2239</strain>
    </source>
</reference>
<accession>A0A9D1V1X5</accession>
<keyword evidence="1" id="KW-1133">Transmembrane helix</keyword>
<feature type="transmembrane region" description="Helical" evidence="1">
    <location>
        <begin position="408"/>
        <end position="432"/>
    </location>
</feature>
<dbReference type="Proteomes" id="UP000824193">
    <property type="component" value="Unassembled WGS sequence"/>
</dbReference>
<dbReference type="EMBL" id="DXFW01000002">
    <property type="protein sequence ID" value="HIX04590.1"/>
    <property type="molecule type" value="Genomic_DNA"/>
</dbReference>
<comment type="caution">
    <text evidence="2">The sequence shown here is derived from an EMBL/GenBank/DDBJ whole genome shotgun (WGS) entry which is preliminary data.</text>
</comment>
<sequence length="669" mass="71640">MPLFSGILALLTISLYSAVLARRFKLDAGLLALPVIAGGSVWLCLAGMAGLLKAGGWVFYLAAAALAAWLIFKKELAGTLKELLSPGFMTFLLAAAFFLAVFAATQPMFTQTDEFSLWGSAAKLTKLQDMLHPAAPGNLLARTATPALMLVAYLFQFFGQGFSEWSAYFAIDALLAAAVAAAASLPRSKPGTAVVAACGFLTPYFFSAPSLGGISNVYLSFMGDLTLGFVFGASLCVYFSLRQRPAAALSLTALLAAFLVLTKDVGLAYGCIVVGLVCADRLLCAPKRKIGCRLKDTLLAALTILPGGLAYLGWSRYVAAVTGLGKTTVGSEIHEVTQGQAMAEGVAQLLGFMEPTEKFAQVRNAMFASPFTIPVCLLGGGALALALIWLVLAAAALTAPKGERLRPVCLGVFGTLALGAFLIFHLFLYVYNFRETDAANLQDYIRYIGPYYMGFFLMALGLLARYAAADLRWAKLAGAVPVGVLAGFCVLIAWRGMPTAGFWNYPHSVYSVRQDVKQRAETVNGLLDWEDTVLLISQGDTAIRWNYYGFELNATLARGFGGFGYGHEGDYNWDTTHMNIVSPEAAGEGVPEVYSYQTVADADDLRLFLLDKKYTHVLVDASDDYIADVIGPAFGCEGLPDDKPDHPVLLAIEYDGDTVRWSRVEGGAA</sequence>
<feature type="transmembrane region" description="Helical" evidence="1">
    <location>
        <begin position="476"/>
        <end position="494"/>
    </location>
</feature>
<keyword evidence="1" id="KW-0472">Membrane</keyword>
<feature type="transmembrane region" description="Helical" evidence="1">
    <location>
        <begin position="139"/>
        <end position="159"/>
    </location>
</feature>
<reference evidence="2" key="1">
    <citation type="journal article" date="2021" name="PeerJ">
        <title>Extensive microbial diversity within the chicken gut microbiome revealed by metagenomics and culture.</title>
        <authorList>
            <person name="Gilroy R."/>
            <person name="Ravi A."/>
            <person name="Getino M."/>
            <person name="Pursley I."/>
            <person name="Horton D.L."/>
            <person name="Alikhan N.F."/>
            <person name="Baker D."/>
            <person name="Gharbi K."/>
            <person name="Hall N."/>
            <person name="Watson M."/>
            <person name="Adriaenssens E.M."/>
            <person name="Foster-Nyarko E."/>
            <person name="Jarju S."/>
            <person name="Secka A."/>
            <person name="Antonio M."/>
            <person name="Oren A."/>
            <person name="Chaudhuri R.R."/>
            <person name="La Ragione R."/>
            <person name="Hildebrand F."/>
            <person name="Pallen M.J."/>
        </authorList>
    </citation>
    <scope>NUCLEOTIDE SEQUENCE</scope>
    <source>
        <strain evidence="2">2239</strain>
    </source>
</reference>
<name>A0A9D1V1X5_9FIRM</name>
<protein>
    <submittedName>
        <fullName evidence="2">Uncharacterized protein</fullName>
    </submittedName>
</protein>
<feature type="transmembrane region" description="Helical" evidence="1">
    <location>
        <begin position="297"/>
        <end position="314"/>
    </location>
</feature>
<keyword evidence="1" id="KW-0812">Transmembrane</keyword>
<feature type="transmembrane region" description="Helical" evidence="1">
    <location>
        <begin position="267"/>
        <end position="285"/>
    </location>
</feature>
<dbReference type="AlphaFoldDB" id="A0A9D1V1X5"/>
<feature type="transmembrane region" description="Helical" evidence="1">
    <location>
        <begin position="84"/>
        <end position="104"/>
    </location>
</feature>